<dbReference type="InterPro" id="IPR007110">
    <property type="entry name" value="Ig-like_dom"/>
</dbReference>
<gene>
    <name evidence="4" type="ORF">GCM10009788_56410</name>
</gene>
<accession>A0ABN2BVI0</accession>
<dbReference type="Gene3D" id="2.60.40.2700">
    <property type="match status" value="1"/>
</dbReference>
<feature type="domain" description="Ig-like" evidence="3">
    <location>
        <begin position="299"/>
        <end position="384"/>
    </location>
</feature>
<dbReference type="SUPFAM" id="SSF50939">
    <property type="entry name" value="Sialidases"/>
    <property type="match status" value="1"/>
</dbReference>
<dbReference type="PANTHER" id="PTHR13817">
    <property type="entry name" value="TITIN"/>
    <property type="match status" value="1"/>
</dbReference>
<sequence>MSVPSLPGRRPRWASAVTAGALVLGGMILTSSAAEAAPPTGELDHVSFEWGLNNVHQGGSPAGGCNYFVAGYGDGTEASYATVDRDLRIVKRTADGELKAVGFDNRCAQDGTDATIGQRMLFTDGEGTRAEDGTTTVHWDGAITIYAYGGLVPWYVADPVLRLDSEGNGTIKVKVGGFSSSMADPNVKEPLEPTTDVTVATISGATFDDDGKATIDPVFAGVDYFPLQADGTRSATSAIPPAAKASNPNWGSWPEPFTDFQYRTGLSSYWHTSGLSADPSKPPLPITMDLDAEELVQAPVVVRQPQSTTVSVGADVTLTTMVTGAPEPTVVWQRLTGEEWVDIADATGTELVLTDQTVADSGGQYRVKITNDAGETTSQPATVTVVEKVAVAITAQPADATALAGRSASFSVTATGSTLKYAWQRKLPEENWADYGGTNATMSENNISADIDGAQYRVSVTNGVDEPVISETATLSVETAPLVITTDLSDLTVPAGSGQYLRVDFTGAPYGTWTWQRSTDDGATWQDVQSAPAYNESTSYYLSAVPASADGHRYRVVGDNGIGEPVASSVARLSVATEPLAIVSGLTDVTTPAGRNAIFRIQSTGAPGGDWTFETSTDDGATWTVASEQTNNNYPTLSLNAVTPDQDGTLVRASGTNGLGESLTSGPVRLTVTAIEPRVTTQPTSFRVAEGTMVVPYAACDCAPYPEWTWQTSSDGGETWTDHPDFSGPTGARAQTFWNFSDTTLANDGMLIRAKGDNGHHDPFYTDTARLDVEPRSGRAIYVAPEYIPASIHSATQDRTIGVGLDGFQTDRTDGSIRVSLVERGVWEPGTLLTSAQWLASTTGSISLIEERDDGRFAARLRPSRALSLDKQYEIVVHHQTEVDPRYEERLPILLEGQVEITGQPEDATTHVGRSATFTATAAGGPDRTVQWQESADGETWTDVADATEETLEVRASADLDGRRYRLVATVGDRTATSEPAALTVGAPLPAEVVEQPADVRVAPGEVASFGVEVASDSPETYQWQRSNDEGATWADLQDATSATLDVTAASADNGALFRVVVTNDGGEVASQPARLIVVHDTASITQQPEDTTVAAGETARFTVRATGSYLDYQWQSSTDGSTWTEVADADTRTLSVPTATTAQNGTSYRVVVSSPAGPLESEPATLSVVKARPSVTATATIGSYGDPTTVGVTVAAPPGVPAATGTVTVAEGDDVLATVPLEAGSASVVIDQGVLSPGSRSLAVSYSGDANLEAGSTTAIASVAKAPAKVKAALPAKSLKPRSRAKVRVTVTSPGLVPTGRVKVTWKHKRTGKTVTVTGKLVNGKVVVRSKPLSARGAYKVKATYLGSDTIAKATAKARRITVR</sequence>
<dbReference type="Pfam" id="PF07679">
    <property type="entry name" value="I-set"/>
    <property type="match status" value="1"/>
</dbReference>
<evidence type="ECO:0000256" key="2">
    <source>
        <dbReference type="SAM" id="SignalP"/>
    </source>
</evidence>
<protein>
    <recommendedName>
        <fullName evidence="3">Ig-like domain-containing protein</fullName>
    </recommendedName>
</protein>
<feature type="chain" id="PRO_5045987164" description="Ig-like domain-containing protein" evidence="2">
    <location>
        <begin position="37"/>
        <end position="1365"/>
    </location>
</feature>
<dbReference type="InterPro" id="IPR036278">
    <property type="entry name" value="Sialidase_sf"/>
</dbReference>
<dbReference type="PANTHER" id="PTHR13817:SF73">
    <property type="entry name" value="FIBRONECTIN TYPE-III DOMAIN-CONTAINING PROTEIN"/>
    <property type="match status" value="1"/>
</dbReference>
<dbReference type="Pfam" id="PF16640">
    <property type="entry name" value="Big_3_5"/>
    <property type="match status" value="1"/>
</dbReference>
<dbReference type="InterPro" id="IPR013783">
    <property type="entry name" value="Ig-like_fold"/>
</dbReference>
<comment type="caution">
    <text evidence="4">The sequence shown here is derived from an EMBL/GenBank/DDBJ whole genome shotgun (WGS) entry which is preliminary data.</text>
</comment>
<dbReference type="InterPro" id="IPR003599">
    <property type="entry name" value="Ig_sub"/>
</dbReference>
<dbReference type="InterPro" id="IPR036179">
    <property type="entry name" value="Ig-like_dom_sf"/>
</dbReference>
<dbReference type="Gene3D" id="2.130.10.10">
    <property type="entry name" value="YVTN repeat-like/Quinoprotein amine dehydrogenase"/>
    <property type="match status" value="1"/>
</dbReference>
<keyword evidence="5" id="KW-1185">Reference proteome</keyword>
<organism evidence="4 5">
    <name type="scientific">Nocardioides humi</name>
    <dbReference type="NCBI Taxonomy" id="449461"/>
    <lineage>
        <taxon>Bacteria</taxon>
        <taxon>Bacillati</taxon>
        <taxon>Actinomycetota</taxon>
        <taxon>Actinomycetes</taxon>
        <taxon>Propionibacteriales</taxon>
        <taxon>Nocardioidaceae</taxon>
        <taxon>Nocardioides</taxon>
    </lineage>
</organism>
<proteinExistence type="predicted"/>
<dbReference type="Gene3D" id="2.60.40.10">
    <property type="entry name" value="Immunoglobulins"/>
    <property type="match status" value="6"/>
</dbReference>
<name>A0ABN2BVI0_9ACTN</name>
<evidence type="ECO:0000313" key="5">
    <source>
        <dbReference type="Proteomes" id="UP001500842"/>
    </source>
</evidence>
<dbReference type="PROSITE" id="PS50835">
    <property type="entry name" value="IG_LIKE"/>
    <property type="match status" value="1"/>
</dbReference>
<dbReference type="RefSeq" id="WP_141003756.1">
    <property type="nucleotide sequence ID" value="NZ_BAAAOR010000047.1"/>
</dbReference>
<dbReference type="SMART" id="SM00409">
    <property type="entry name" value="IG"/>
    <property type="match status" value="6"/>
</dbReference>
<dbReference type="InterPro" id="IPR032109">
    <property type="entry name" value="Big_3_5"/>
</dbReference>
<dbReference type="SUPFAM" id="SSF48726">
    <property type="entry name" value="Immunoglobulin"/>
    <property type="match status" value="2"/>
</dbReference>
<evidence type="ECO:0000256" key="1">
    <source>
        <dbReference type="ARBA" id="ARBA00022737"/>
    </source>
</evidence>
<feature type="signal peptide" evidence="2">
    <location>
        <begin position="1"/>
        <end position="36"/>
    </location>
</feature>
<evidence type="ECO:0000313" key="4">
    <source>
        <dbReference type="EMBL" id="GAA1546979.1"/>
    </source>
</evidence>
<keyword evidence="1" id="KW-0677">Repeat</keyword>
<dbReference type="InterPro" id="IPR015943">
    <property type="entry name" value="WD40/YVTN_repeat-like_dom_sf"/>
</dbReference>
<evidence type="ECO:0000259" key="3">
    <source>
        <dbReference type="PROSITE" id="PS50835"/>
    </source>
</evidence>
<keyword evidence="2" id="KW-0732">Signal</keyword>
<dbReference type="EMBL" id="BAAAOR010000047">
    <property type="protein sequence ID" value="GAA1546979.1"/>
    <property type="molecule type" value="Genomic_DNA"/>
</dbReference>
<dbReference type="Proteomes" id="UP001500842">
    <property type="component" value="Unassembled WGS sequence"/>
</dbReference>
<reference evidence="4 5" key="1">
    <citation type="journal article" date="2019" name="Int. J. Syst. Evol. Microbiol.">
        <title>The Global Catalogue of Microorganisms (GCM) 10K type strain sequencing project: providing services to taxonomists for standard genome sequencing and annotation.</title>
        <authorList>
            <consortium name="The Broad Institute Genomics Platform"/>
            <consortium name="The Broad Institute Genome Sequencing Center for Infectious Disease"/>
            <person name="Wu L."/>
            <person name="Ma J."/>
        </authorList>
    </citation>
    <scope>NUCLEOTIDE SEQUENCE [LARGE SCALE GENOMIC DNA]</scope>
    <source>
        <strain evidence="4 5">JCM 14942</strain>
    </source>
</reference>
<dbReference type="InterPro" id="IPR050964">
    <property type="entry name" value="Striated_Muscle_Regulatory"/>
</dbReference>
<dbReference type="InterPro" id="IPR013098">
    <property type="entry name" value="Ig_I-set"/>
</dbReference>